<gene>
    <name evidence="1" type="ORF">AS031_12455</name>
</gene>
<evidence type="ECO:0000313" key="2">
    <source>
        <dbReference type="Proteomes" id="UP000053199"/>
    </source>
</evidence>
<sequence>MSTPPGNPTSIPGQDALRPDCSNCFALCCTAFGFSRSADFAIDKPPASACPNLAADFSCTIHGSLRTRGFRGCSVFDCFGAGQAVSQGLFGGVSWREEPGSQPAMFAAFRAVKQLHEMLWHLAQAQDLTYSPELAGEVQDLRARLAAAAASGTRSVLGLDLDGLHESTARLLWTVSEEVRAGYGADDGGRGAFAGRGASAGNSPPLHAGADLAGARLRGRQLCGANLRSAVLIAADLRGADLTATDLLGADLRDARLDDADLAGALFLTQAQVTSALGSAGTRLPPALSRPSHWTE</sequence>
<dbReference type="PANTHER" id="PTHR14136">
    <property type="entry name" value="BTB_POZ DOMAIN-CONTAINING PROTEIN KCTD9"/>
    <property type="match status" value="1"/>
</dbReference>
<proteinExistence type="predicted"/>
<dbReference type="SUPFAM" id="SSF141571">
    <property type="entry name" value="Pentapeptide repeat-like"/>
    <property type="match status" value="1"/>
</dbReference>
<dbReference type="Gene3D" id="2.160.20.80">
    <property type="entry name" value="E3 ubiquitin-protein ligase SopA"/>
    <property type="match status" value="1"/>
</dbReference>
<dbReference type="InterPro" id="IPR001646">
    <property type="entry name" value="5peptide_repeat"/>
</dbReference>
<dbReference type="STRING" id="993070.AS031_12455"/>
<dbReference type="PANTHER" id="PTHR14136:SF37">
    <property type="entry name" value="PENTAPEPTIDE REPEAT-CONTAINING PROTEIN"/>
    <property type="match status" value="1"/>
</dbReference>
<dbReference type="InterPro" id="IPR051082">
    <property type="entry name" value="Pentapeptide-BTB/POZ_domain"/>
</dbReference>
<evidence type="ECO:0008006" key="3">
    <source>
        <dbReference type="Google" id="ProtNLM"/>
    </source>
</evidence>
<evidence type="ECO:0000313" key="1">
    <source>
        <dbReference type="EMBL" id="KSU76164.1"/>
    </source>
</evidence>
<reference evidence="1 2" key="1">
    <citation type="journal article" date="2014" name="Arch. Microbiol.">
        <title>Arthrobacter enclensis sp. nov., isolated from sediment sample.</title>
        <authorList>
            <person name="Dastager S.G."/>
            <person name="Liu Q."/>
            <person name="Tang S.K."/>
            <person name="Krishnamurthi S."/>
            <person name="Lee J.C."/>
            <person name="Li W.J."/>
        </authorList>
    </citation>
    <scope>NUCLEOTIDE SEQUENCE [LARGE SCALE GENOMIC DNA]</scope>
    <source>
        <strain evidence="1 2">NIO-1008</strain>
    </source>
</reference>
<accession>A0A0V8IMZ8</accession>
<comment type="caution">
    <text evidence="1">The sequence shown here is derived from an EMBL/GenBank/DDBJ whole genome shotgun (WGS) entry which is preliminary data.</text>
</comment>
<organism evidence="1 2">
    <name type="scientific">Pseudarthrobacter enclensis</name>
    <dbReference type="NCBI Taxonomy" id="993070"/>
    <lineage>
        <taxon>Bacteria</taxon>
        <taxon>Bacillati</taxon>
        <taxon>Actinomycetota</taxon>
        <taxon>Actinomycetes</taxon>
        <taxon>Micrococcales</taxon>
        <taxon>Micrococcaceae</taxon>
        <taxon>Pseudarthrobacter</taxon>
    </lineage>
</organism>
<dbReference type="OrthoDB" id="154708at2"/>
<dbReference type="EMBL" id="LNQM01000004">
    <property type="protein sequence ID" value="KSU76164.1"/>
    <property type="molecule type" value="Genomic_DNA"/>
</dbReference>
<dbReference type="Pfam" id="PF00805">
    <property type="entry name" value="Pentapeptide"/>
    <property type="match status" value="1"/>
</dbReference>
<protein>
    <recommendedName>
        <fullName evidence="3">Oxetanocin A resistance protein</fullName>
    </recommendedName>
</protein>
<keyword evidence="2" id="KW-1185">Reference proteome</keyword>
<dbReference type="AlphaFoldDB" id="A0A0V8IMZ8"/>
<name>A0A0V8IMZ8_9MICC</name>
<dbReference type="Proteomes" id="UP000053199">
    <property type="component" value="Unassembled WGS sequence"/>
</dbReference>
<dbReference type="RefSeq" id="WP_058268456.1">
    <property type="nucleotide sequence ID" value="NZ_FMAZ01000004.1"/>
</dbReference>